<accession>U1QDE0</accession>
<dbReference type="EMBL" id="AWSE01000011">
    <property type="protein sequence ID" value="ERH25765.1"/>
    <property type="molecule type" value="Genomic_DNA"/>
</dbReference>
<keyword evidence="2" id="KW-1185">Reference proteome</keyword>
<protein>
    <submittedName>
        <fullName evidence="1">Uncharacterized protein</fullName>
    </submittedName>
</protein>
<dbReference type="HOGENOM" id="CLU_3057661_0_0_11"/>
<proteinExistence type="predicted"/>
<evidence type="ECO:0000313" key="2">
    <source>
        <dbReference type="Proteomes" id="UP000016536"/>
    </source>
</evidence>
<sequence length="53" mass="5778">MNPMDEASQSSLTTISMASTLASAFTRPAQHRRPALLQLTPSVISDLRYTLLS</sequence>
<evidence type="ECO:0000313" key="1">
    <source>
        <dbReference type="EMBL" id="ERH25765.1"/>
    </source>
</evidence>
<dbReference type="Proteomes" id="UP000016536">
    <property type="component" value="Unassembled WGS sequence"/>
</dbReference>
<dbReference type="AlphaFoldDB" id="U1QDE0"/>
<reference evidence="1 2" key="1">
    <citation type="submission" date="2013-08" db="EMBL/GenBank/DDBJ databases">
        <authorList>
            <person name="Weinstock G."/>
            <person name="Sodergren E."/>
            <person name="Wylie T."/>
            <person name="Fulton L."/>
            <person name="Fulton R."/>
            <person name="Fronick C."/>
            <person name="O'Laughlin M."/>
            <person name="Godfrey J."/>
            <person name="Miner T."/>
            <person name="Herter B."/>
            <person name="Appelbaum E."/>
            <person name="Cordes M."/>
            <person name="Lek S."/>
            <person name="Wollam A."/>
            <person name="Pepin K.H."/>
            <person name="Palsikar V.B."/>
            <person name="Mitreva M."/>
            <person name="Wilson R.K."/>
        </authorList>
    </citation>
    <scope>NUCLEOTIDE SEQUENCE [LARGE SCALE GENOMIC DNA]</scope>
    <source>
        <strain evidence="1 2">F0542</strain>
    </source>
</reference>
<comment type="caution">
    <text evidence="1">The sequence shown here is derived from an EMBL/GenBank/DDBJ whole genome shotgun (WGS) entry which is preliminary data.</text>
</comment>
<organism evidence="1 2">
    <name type="scientific">Actinomyces johnsonii F0542</name>
    <dbReference type="NCBI Taxonomy" id="1321818"/>
    <lineage>
        <taxon>Bacteria</taxon>
        <taxon>Bacillati</taxon>
        <taxon>Actinomycetota</taxon>
        <taxon>Actinomycetes</taxon>
        <taxon>Actinomycetales</taxon>
        <taxon>Actinomycetaceae</taxon>
        <taxon>Actinomyces</taxon>
    </lineage>
</organism>
<gene>
    <name evidence="1" type="ORF">HMPREF1979_00210</name>
</gene>
<name>U1QDE0_9ACTO</name>